<dbReference type="Pfam" id="PF00587">
    <property type="entry name" value="tRNA-synt_2b"/>
    <property type="match status" value="1"/>
</dbReference>
<dbReference type="InterPro" id="IPR002314">
    <property type="entry name" value="aa-tRNA-synt_IIb"/>
</dbReference>
<dbReference type="GO" id="GO:0005739">
    <property type="term" value="C:mitochondrion"/>
    <property type="evidence" value="ECO:0007669"/>
    <property type="project" value="TreeGrafter"/>
</dbReference>
<gene>
    <name evidence="2" type="ORF">g.4563</name>
</gene>
<dbReference type="InterPro" id="IPR045864">
    <property type="entry name" value="aa-tRNA-synth_II/BPL/LPL"/>
</dbReference>
<feature type="non-terminal residue" evidence="2">
    <location>
        <position position="274"/>
    </location>
</feature>
<accession>A0A1B6H5Y7</accession>
<dbReference type="InterPro" id="IPR027031">
    <property type="entry name" value="Gly-tRNA_synthase/POLG2"/>
</dbReference>
<organism evidence="2">
    <name type="scientific">Homalodisca liturata</name>
    <dbReference type="NCBI Taxonomy" id="320908"/>
    <lineage>
        <taxon>Eukaryota</taxon>
        <taxon>Metazoa</taxon>
        <taxon>Ecdysozoa</taxon>
        <taxon>Arthropoda</taxon>
        <taxon>Hexapoda</taxon>
        <taxon>Insecta</taxon>
        <taxon>Pterygota</taxon>
        <taxon>Neoptera</taxon>
        <taxon>Paraneoptera</taxon>
        <taxon>Hemiptera</taxon>
        <taxon>Auchenorrhyncha</taxon>
        <taxon>Membracoidea</taxon>
        <taxon>Cicadellidae</taxon>
        <taxon>Cicadellinae</taxon>
        <taxon>Proconiini</taxon>
        <taxon>Homalodisca</taxon>
    </lineage>
</organism>
<protein>
    <recommendedName>
        <fullName evidence="1">Aminoacyl-tRNA synthetase class II (G/ P/ S/T) domain-containing protein</fullName>
    </recommendedName>
</protein>
<evidence type="ECO:0000313" key="2">
    <source>
        <dbReference type="EMBL" id="JAS70086.1"/>
    </source>
</evidence>
<name>A0A1B6H5Y7_9HEMI</name>
<dbReference type="GO" id="GO:0005524">
    <property type="term" value="F:ATP binding"/>
    <property type="evidence" value="ECO:0007669"/>
    <property type="project" value="InterPro"/>
</dbReference>
<evidence type="ECO:0000259" key="1">
    <source>
        <dbReference type="Pfam" id="PF00587"/>
    </source>
</evidence>
<sequence length="274" mass="31312">GPPLAQVKLEILREFRRIFIDENTYEMEPSAMLPYEVLKNSGHIDKFCDVILTDGSVIVRADHYIEDAIGDTFLLPTNLGTSYAAVVEKVLAIKKEIIIEKNARLLRLKNAEAASRTAARVPVSADHSTGTLTREEVGRILAHFECETKHLADLSKDEIDFVVILYNLHSPEQRPFNPSRDFNLIFKLNDRQFLRPEIAQSQFTNFRKVLELNNEKLPFSTLAIGRSYRNEISARGGMLRTKEFEQAETEYFSEGGRREGFVAVRESRVRVLPR</sequence>
<dbReference type="GO" id="GO:0006264">
    <property type="term" value="P:mitochondrial DNA replication"/>
    <property type="evidence" value="ECO:0007669"/>
    <property type="project" value="TreeGrafter"/>
</dbReference>
<dbReference type="PANTHER" id="PTHR10745">
    <property type="entry name" value="GLYCYL-TRNA SYNTHETASE/DNA POLYMERASE SUBUNIT GAMMA-2"/>
    <property type="match status" value="1"/>
</dbReference>
<feature type="domain" description="Aminoacyl-tRNA synthetase class II (G/ P/ S/T)" evidence="1">
    <location>
        <begin position="189"/>
        <end position="256"/>
    </location>
</feature>
<proteinExistence type="predicted"/>
<dbReference type="EMBL" id="GECU01037620">
    <property type="protein sequence ID" value="JAS70086.1"/>
    <property type="molecule type" value="Transcribed_RNA"/>
</dbReference>
<dbReference type="AlphaFoldDB" id="A0A1B6H5Y7"/>
<dbReference type="SUPFAM" id="SSF55681">
    <property type="entry name" value="Class II aaRS and biotin synthetases"/>
    <property type="match status" value="1"/>
</dbReference>
<dbReference type="GO" id="GO:0006418">
    <property type="term" value="P:tRNA aminoacylation for protein translation"/>
    <property type="evidence" value="ECO:0007669"/>
    <property type="project" value="InterPro"/>
</dbReference>
<reference evidence="2" key="1">
    <citation type="submission" date="2015-11" db="EMBL/GenBank/DDBJ databases">
        <title>De novo transcriptome assembly of four potential Pierce s Disease insect vectors from Arizona vineyards.</title>
        <authorList>
            <person name="Tassone E.E."/>
        </authorList>
    </citation>
    <scope>NUCLEOTIDE SEQUENCE</scope>
</reference>
<dbReference type="GO" id="GO:0004812">
    <property type="term" value="F:aminoacyl-tRNA ligase activity"/>
    <property type="evidence" value="ECO:0007669"/>
    <property type="project" value="InterPro"/>
</dbReference>
<dbReference type="PANTHER" id="PTHR10745:SF8">
    <property type="entry name" value="DNA POLYMERASE SUBUNIT GAMMA-2, MITOCHONDRIAL"/>
    <property type="match status" value="1"/>
</dbReference>
<dbReference type="Gene3D" id="3.30.930.10">
    <property type="entry name" value="Bira Bifunctional Protein, Domain 2"/>
    <property type="match status" value="1"/>
</dbReference>
<feature type="non-terminal residue" evidence="2">
    <location>
        <position position="1"/>
    </location>
</feature>